<keyword evidence="3" id="KW-1133">Transmembrane helix</keyword>
<keyword evidence="2" id="KW-0812">Transmembrane</keyword>
<reference evidence="5" key="1">
    <citation type="submission" date="2021-11" db="EMBL/GenBank/DDBJ databases">
        <authorList>
            <person name="Schell T."/>
        </authorList>
    </citation>
    <scope>NUCLEOTIDE SEQUENCE</scope>
    <source>
        <strain evidence="5">M5</strain>
    </source>
</reference>
<proteinExistence type="predicted"/>
<dbReference type="GO" id="GO:0005794">
    <property type="term" value="C:Golgi apparatus"/>
    <property type="evidence" value="ECO:0007669"/>
    <property type="project" value="UniProtKB-ARBA"/>
</dbReference>
<evidence type="ECO:0000313" key="6">
    <source>
        <dbReference type="Proteomes" id="UP000789390"/>
    </source>
</evidence>
<dbReference type="PANTHER" id="PTHR13533:SF45">
    <property type="entry name" value="CAS1P 10 TM ACYL TRANSFERASE DOMAIN-CONTAINING PROTEIN"/>
    <property type="match status" value="1"/>
</dbReference>
<dbReference type="AlphaFoldDB" id="A0A8J2S4U6"/>
<keyword evidence="4" id="KW-0472">Membrane</keyword>
<sequence length="369" mass="43605">MLGHCSWKRNRRSILLLSQTASVCCFLFILINAFRNNKKLKTTTERNEITHYEKVTFRKNSTESESPICTGNLLSGREYNYAKWARGSYDNRLESTTGSCRLLYYTAERIVSCLDSFRDHNHFNLPHQYLKNITKTQQNNLHFAFIGDSRIRQQFLNFVKLIPDYDKKSQPSPIPFMHHGDIEITSNILKLRVSFQWRPVINVTVTETIRRWTISGPNDERPDFILLSMALHHIIHINSVEDYKRLYQEKVIEFAPILDQLGKVSQVIWLNQHPTMDLKKPTSEMVHKYNKDNRHIFENHHNIHIWDSSIPLVEEYIRSCFILERKNSESFWEALDYSTPYINCYDNVHPGYLVLSQATQLLYNNIFNN</sequence>
<dbReference type="OrthoDB" id="6347271at2759"/>
<dbReference type="EMBL" id="CAKKLH010000335">
    <property type="protein sequence ID" value="CAH0113002.1"/>
    <property type="molecule type" value="Genomic_DNA"/>
</dbReference>
<name>A0A8J2S4U6_9CRUS</name>
<comment type="subcellular location">
    <subcellularLocation>
        <location evidence="1">Membrane</location>
    </subcellularLocation>
</comment>
<dbReference type="PANTHER" id="PTHR13533">
    <property type="entry name" value="N-ACETYLNEURAMINATE 9-O-ACETYLTRANSFERASE"/>
    <property type="match status" value="1"/>
</dbReference>
<evidence type="ECO:0000256" key="3">
    <source>
        <dbReference type="ARBA" id="ARBA00022989"/>
    </source>
</evidence>
<dbReference type="GO" id="GO:0005975">
    <property type="term" value="P:carbohydrate metabolic process"/>
    <property type="evidence" value="ECO:0007669"/>
    <property type="project" value="UniProtKB-ARBA"/>
</dbReference>
<organism evidence="5 6">
    <name type="scientific">Daphnia galeata</name>
    <dbReference type="NCBI Taxonomy" id="27404"/>
    <lineage>
        <taxon>Eukaryota</taxon>
        <taxon>Metazoa</taxon>
        <taxon>Ecdysozoa</taxon>
        <taxon>Arthropoda</taxon>
        <taxon>Crustacea</taxon>
        <taxon>Branchiopoda</taxon>
        <taxon>Diplostraca</taxon>
        <taxon>Cladocera</taxon>
        <taxon>Anomopoda</taxon>
        <taxon>Daphniidae</taxon>
        <taxon>Daphnia</taxon>
    </lineage>
</organism>
<accession>A0A8J2S4U6</accession>
<evidence type="ECO:0000313" key="5">
    <source>
        <dbReference type="EMBL" id="CAH0113002.1"/>
    </source>
</evidence>
<evidence type="ECO:0000256" key="2">
    <source>
        <dbReference type="ARBA" id="ARBA00022692"/>
    </source>
</evidence>
<protein>
    <submittedName>
        <fullName evidence="5">Uncharacterized protein</fullName>
    </submittedName>
</protein>
<evidence type="ECO:0000256" key="1">
    <source>
        <dbReference type="ARBA" id="ARBA00004370"/>
    </source>
</evidence>
<dbReference type="Proteomes" id="UP000789390">
    <property type="component" value="Unassembled WGS sequence"/>
</dbReference>
<gene>
    <name evidence="5" type="ORF">DGAL_LOCUS16803</name>
</gene>
<evidence type="ECO:0000256" key="4">
    <source>
        <dbReference type="ARBA" id="ARBA00023136"/>
    </source>
</evidence>
<dbReference type="GO" id="GO:0016020">
    <property type="term" value="C:membrane"/>
    <property type="evidence" value="ECO:0007669"/>
    <property type="project" value="UniProtKB-SubCell"/>
</dbReference>
<keyword evidence="6" id="KW-1185">Reference proteome</keyword>
<comment type="caution">
    <text evidence="5">The sequence shown here is derived from an EMBL/GenBank/DDBJ whole genome shotgun (WGS) entry which is preliminary data.</text>
</comment>